<keyword evidence="7" id="KW-0032">Aminotransferase</keyword>
<organism evidence="7 8">
    <name type="scientific">Williamsia deligens</name>
    <dbReference type="NCBI Taxonomy" id="321325"/>
    <lineage>
        <taxon>Bacteria</taxon>
        <taxon>Bacillati</taxon>
        <taxon>Actinomycetota</taxon>
        <taxon>Actinomycetes</taxon>
        <taxon>Mycobacteriales</taxon>
        <taxon>Nocardiaceae</taxon>
        <taxon>Williamsia</taxon>
    </lineage>
</organism>
<accession>A0ABW3G838</accession>
<dbReference type="SUPFAM" id="SSF46785">
    <property type="entry name" value="Winged helix' DNA-binding domain"/>
    <property type="match status" value="1"/>
</dbReference>
<keyword evidence="4" id="KW-0238">DNA-binding</keyword>
<sequence length="454" mass="47870">MSHADVRDPAEMVFHALSRDDIHTADDIREEVTALIRDGRLPEGARLPTIRDLTHGSHLSSRAIVGAWAELRRAGLIDTNRRGGTVVAGPADGAERNRGWADRDLLTGSPDYSLQPDLAPAILAGLRTDQLNRPRRDYITDRLRDAVQRDWPFAAESYVAAGGGSEGLLLAVEAAASPGDLVAVEEPIIPGFLDTLEAVGYRVVGIESDDHGARPESLAAALALGPTVVVLQPEGAYAAGGVLDKERADALADVIENAGHTPWIVEDDAVGPLAVAQAPSLGDRLPHRTVRVRSYCKAFGMDIKTCVIGGAATVVDQAIRLRVHGIAANSRILQNALAHLVADPSAAEVVASAREHYDRRRTALVSALADRGITASSGPNSLVVWAEVRDETGAMLELARRGVNVGSGARSFVGSGTGLLRIAVPQLPDDVSAIGDLADQIAAAASAVHREFLD</sequence>
<dbReference type="CDD" id="cd00609">
    <property type="entry name" value="AAT_like"/>
    <property type="match status" value="1"/>
</dbReference>
<keyword evidence="8" id="KW-1185">Reference proteome</keyword>
<dbReference type="InterPro" id="IPR036390">
    <property type="entry name" value="WH_DNA-bd_sf"/>
</dbReference>
<dbReference type="PANTHER" id="PTHR46577">
    <property type="entry name" value="HTH-TYPE TRANSCRIPTIONAL REGULATORY PROTEIN GABR"/>
    <property type="match status" value="1"/>
</dbReference>
<proteinExistence type="inferred from homology"/>
<dbReference type="Pfam" id="PF00392">
    <property type="entry name" value="GntR"/>
    <property type="match status" value="1"/>
</dbReference>
<dbReference type="Gene3D" id="3.40.640.10">
    <property type="entry name" value="Type I PLP-dependent aspartate aminotransferase-like (Major domain)"/>
    <property type="match status" value="1"/>
</dbReference>
<keyword evidence="7" id="KW-0808">Transferase</keyword>
<dbReference type="GO" id="GO:0008483">
    <property type="term" value="F:transaminase activity"/>
    <property type="evidence" value="ECO:0007669"/>
    <property type="project" value="UniProtKB-KW"/>
</dbReference>
<gene>
    <name evidence="7" type="ORF">ACFQ04_11050</name>
</gene>
<keyword evidence="2" id="KW-0663">Pyridoxal phosphate</keyword>
<dbReference type="SMART" id="SM00345">
    <property type="entry name" value="HTH_GNTR"/>
    <property type="match status" value="1"/>
</dbReference>
<dbReference type="InterPro" id="IPR000524">
    <property type="entry name" value="Tscrpt_reg_HTH_GntR"/>
</dbReference>
<keyword evidence="3" id="KW-0805">Transcription regulation</keyword>
<dbReference type="InterPro" id="IPR015424">
    <property type="entry name" value="PyrdxlP-dep_Trfase"/>
</dbReference>
<feature type="domain" description="HTH gntR-type" evidence="6">
    <location>
        <begin position="22"/>
        <end position="90"/>
    </location>
</feature>
<dbReference type="Gene3D" id="1.10.10.10">
    <property type="entry name" value="Winged helix-like DNA-binding domain superfamily/Winged helix DNA-binding domain"/>
    <property type="match status" value="1"/>
</dbReference>
<dbReference type="RefSeq" id="WP_253645840.1">
    <property type="nucleotide sequence ID" value="NZ_BAAAMO010000002.1"/>
</dbReference>
<keyword evidence="5" id="KW-0804">Transcription</keyword>
<dbReference type="InterPro" id="IPR036388">
    <property type="entry name" value="WH-like_DNA-bd_sf"/>
</dbReference>
<comment type="similarity">
    <text evidence="1">In the C-terminal section; belongs to the class-I pyridoxal-phosphate-dependent aminotransferase family.</text>
</comment>
<evidence type="ECO:0000256" key="4">
    <source>
        <dbReference type="ARBA" id="ARBA00023125"/>
    </source>
</evidence>
<dbReference type="Proteomes" id="UP001597068">
    <property type="component" value="Unassembled WGS sequence"/>
</dbReference>
<dbReference type="PANTHER" id="PTHR46577:SF1">
    <property type="entry name" value="HTH-TYPE TRANSCRIPTIONAL REGULATORY PROTEIN GABR"/>
    <property type="match status" value="1"/>
</dbReference>
<dbReference type="EMBL" id="JBHTIL010000001">
    <property type="protein sequence ID" value="MFD0926273.1"/>
    <property type="molecule type" value="Genomic_DNA"/>
</dbReference>
<evidence type="ECO:0000313" key="7">
    <source>
        <dbReference type="EMBL" id="MFD0926273.1"/>
    </source>
</evidence>
<evidence type="ECO:0000256" key="2">
    <source>
        <dbReference type="ARBA" id="ARBA00022898"/>
    </source>
</evidence>
<evidence type="ECO:0000256" key="3">
    <source>
        <dbReference type="ARBA" id="ARBA00023015"/>
    </source>
</evidence>
<dbReference type="PROSITE" id="PS50949">
    <property type="entry name" value="HTH_GNTR"/>
    <property type="match status" value="1"/>
</dbReference>
<dbReference type="InterPro" id="IPR015421">
    <property type="entry name" value="PyrdxlP-dep_Trfase_major"/>
</dbReference>
<evidence type="ECO:0000313" key="8">
    <source>
        <dbReference type="Proteomes" id="UP001597068"/>
    </source>
</evidence>
<dbReference type="InterPro" id="IPR051446">
    <property type="entry name" value="HTH_trans_reg/aminotransferase"/>
</dbReference>
<reference evidence="8" key="1">
    <citation type="journal article" date="2019" name="Int. J. Syst. Evol. Microbiol.">
        <title>The Global Catalogue of Microorganisms (GCM) 10K type strain sequencing project: providing services to taxonomists for standard genome sequencing and annotation.</title>
        <authorList>
            <consortium name="The Broad Institute Genomics Platform"/>
            <consortium name="The Broad Institute Genome Sequencing Center for Infectious Disease"/>
            <person name="Wu L."/>
            <person name="Ma J."/>
        </authorList>
    </citation>
    <scope>NUCLEOTIDE SEQUENCE [LARGE SCALE GENOMIC DNA]</scope>
    <source>
        <strain evidence="8">CCUG 50873</strain>
    </source>
</reference>
<comment type="caution">
    <text evidence="7">The sequence shown here is derived from an EMBL/GenBank/DDBJ whole genome shotgun (WGS) entry which is preliminary data.</text>
</comment>
<evidence type="ECO:0000259" key="6">
    <source>
        <dbReference type="PROSITE" id="PS50949"/>
    </source>
</evidence>
<dbReference type="Pfam" id="PF00155">
    <property type="entry name" value="Aminotran_1_2"/>
    <property type="match status" value="1"/>
</dbReference>
<dbReference type="SUPFAM" id="SSF53383">
    <property type="entry name" value="PLP-dependent transferases"/>
    <property type="match status" value="1"/>
</dbReference>
<name>A0ABW3G838_9NOCA</name>
<dbReference type="InterPro" id="IPR004839">
    <property type="entry name" value="Aminotransferase_I/II_large"/>
</dbReference>
<evidence type="ECO:0000256" key="5">
    <source>
        <dbReference type="ARBA" id="ARBA00023163"/>
    </source>
</evidence>
<evidence type="ECO:0000256" key="1">
    <source>
        <dbReference type="ARBA" id="ARBA00005384"/>
    </source>
</evidence>
<protein>
    <submittedName>
        <fullName evidence="7">Aminotransferase class I/II-fold pyridoxal phosphate-dependent enzyme</fullName>
    </submittedName>
</protein>